<dbReference type="InParanoid" id="J9DND4"/>
<keyword evidence="1" id="KW-0472">Membrane</keyword>
<dbReference type="Proteomes" id="UP000003163">
    <property type="component" value="Unassembled WGS sequence"/>
</dbReference>
<sequence length="106" mass="12974">MGTVLYKFDFYKCYFRFGLVSSQRFYISFFLKEKFVYNQIKKSCLNFTFLFYRFWVATYIGYVRAFQNNRSLQNYHIIINIIFSPLSIFHFMTSNAIYINKNYVNS</sequence>
<proteinExistence type="predicted"/>
<dbReference type="EMBL" id="AFBI03000052">
    <property type="protein sequence ID" value="EJW02897.1"/>
    <property type="molecule type" value="Genomic_DNA"/>
</dbReference>
<accession>J9DND4</accession>
<reference evidence="3" key="2">
    <citation type="submission" date="2015-07" db="EMBL/GenBank/DDBJ databases">
        <title>Contrasting host-pathogen interactions and genome evolution in two generalist and specialist microsporidian pathogens of mosquitoes.</title>
        <authorList>
            <consortium name="The Broad Institute Genomics Platform"/>
            <consortium name="The Broad Institute Genome Sequencing Center for Infectious Disease"/>
            <person name="Cuomo C.A."/>
            <person name="Sanscrainte N.D."/>
            <person name="Goldberg J.M."/>
            <person name="Heiman D."/>
            <person name="Young S."/>
            <person name="Zeng Q."/>
            <person name="Becnel J.J."/>
            <person name="Birren B.W."/>
        </authorList>
    </citation>
    <scope>NUCLEOTIDE SEQUENCE [LARGE SCALE GENOMIC DNA]</scope>
    <source>
        <strain evidence="3">USNM 41457</strain>
    </source>
</reference>
<feature type="transmembrane region" description="Helical" evidence="1">
    <location>
        <begin position="75"/>
        <end position="99"/>
    </location>
</feature>
<comment type="caution">
    <text evidence="2">The sequence shown here is derived from an EMBL/GenBank/DDBJ whole genome shotgun (WGS) entry which is preliminary data.</text>
</comment>
<keyword evidence="3" id="KW-1185">Reference proteome</keyword>
<dbReference type="AlphaFoldDB" id="J9DND4"/>
<feature type="transmembrane region" description="Helical" evidence="1">
    <location>
        <begin position="43"/>
        <end position="63"/>
    </location>
</feature>
<evidence type="ECO:0000313" key="3">
    <source>
        <dbReference type="Proteomes" id="UP000003163"/>
    </source>
</evidence>
<keyword evidence="1" id="KW-1133">Transmembrane helix</keyword>
<dbReference type="HOGENOM" id="CLU_2223240_0_0_1"/>
<evidence type="ECO:0000313" key="2">
    <source>
        <dbReference type="EMBL" id="EJW02897.1"/>
    </source>
</evidence>
<keyword evidence="1" id="KW-0812">Transmembrane</keyword>
<name>J9DND4_EDHAE</name>
<gene>
    <name evidence="2" type="ORF">EDEG_02721</name>
</gene>
<dbReference type="VEuPathDB" id="MicrosporidiaDB:EDEG_02721"/>
<protein>
    <submittedName>
        <fullName evidence="2">Uncharacterized protein</fullName>
    </submittedName>
</protein>
<organism evidence="2 3">
    <name type="scientific">Edhazardia aedis (strain USNM 41457)</name>
    <name type="common">Microsporidian parasite</name>
    <dbReference type="NCBI Taxonomy" id="1003232"/>
    <lineage>
        <taxon>Eukaryota</taxon>
        <taxon>Fungi</taxon>
        <taxon>Fungi incertae sedis</taxon>
        <taxon>Microsporidia</taxon>
        <taxon>Edhazardia</taxon>
    </lineage>
</organism>
<reference evidence="2 3" key="1">
    <citation type="submission" date="2011-08" db="EMBL/GenBank/DDBJ databases">
        <authorList>
            <person name="Liu Z.J."/>
            <person name="Shi F.L."/>
            <person name="Lu J.Q."/>
            <person name="Li M."/>
            <person name="Wang Z.L."/>
        </authorList>
    </citation>
    <scope>NUCLEOTIDE SEQUENCE [LARGE SCALE GENOMIC DNA]</scope>
    <source>
        <strain evidence="2 3">USNM 41457</strain>
    </source>
</reference>
<evidence type="ECO:0000256" key="1">
    <source>
        <dbReference type="SAM" id="Phobius"/>
    </source>
</evidence>